<dbReference type="NCBIfam" id="TIGR01640">
    <property type="entry name" value="F_box_assoc_1"/>
    <property type="match status" value="1"/>
</dbReference>
<dbReference type="PROSITE" id="PS50181">
    <property type="entry name" value="FBOX"/>
    <property type="match status" value="1"/>
</dbReference>
<keyword evidence="3" id="KW-1185">Reference proteome</keyword>
<dbReference type="OMA" id="HIKHIIC"/>
<dbReference type="InterPro" id="IPR001810">
    <property type="entry name" value="F-box_dom"/>
</dbReference>
<dbReference type="Proteomes" id="UP000030689">
    <property type="component" value="Unassembled WGS sequence"/>
</dbReference>
<dbReference type="PANTHER" id="PTHR47993:SF37">
    <property type="entry name" value="F-BOX ASSOCIATED UBIQUITINATION EFFECTOR FAMILY PROTEIN"/>
    <property type="match status" value="1"/>
</dbReference>
<evidence type="ECO:0000313" key="2">
    <source>
        <dbReference type="EMBL" id="ESQ56263.1"/>
    </source>
</evidence>
<dbReference type="Pfam" id="PF07734">
    <property type="entry name" value="FBA_1"/>
    <property type="match status" value="1"/>
</dbReference>
<reference evidence="2 3" key="1">
    <citation type="journal article" date="2013" name="Front. Plant Sci.">
        <title>The Reference Genome of the Halophytic Plant Eutrema salsugineum.</title>
        <authorList>
            <person name="Yang R."/>
            <person name="Jarvis D.E."/>
            <person name="Chen H."/>
            <person name="Beilstein M.A."/>
            <person name="Grimwood J."/>
            <person name="Jenkins J."/>
            <person name="Shu S."/>
            <person name="Prochnik S."/>
            <person name="Xin M."/>
            <person name="Ma C."/>
            <person name="Schmutz J."/>
            <person name="Wing R.A."/>
            <person name="Mitchell-Olds T."/>
            <person name="Schumaker K.S."/>
            <person name="Wang X."/>
        </authorList>
    </citation>
    <scope>NUCLEOTIDE SEQUENCE [LARGE SCALE GENOMIC DNA]</scope>
</reference>
<dbReference type="SMART" id="SM00256">
    <property type="entry name" value="FBOX"/>
    <property type="match status" value="1"/>
</dbReference>
<dbReference type="STRING" id="72664.V4MSJ6"/>
<dbReference type="InterPro" id="IPR050233">
    <property type="entry name" value="A_thaliana_F-box"/>
</dbReference>
<dbReference type="AlphaFoldDB" id="V4MSJ6"/>
<dbReference type="EMBL" id="KI517384">
    <property type="protein sequence ID" value="ESQ56263.1"/>
    <property type="molecule type" value="Genomic_DNA"/>
</dbReference>
<gene>
    <name evidence="2" type="ORF">EUTSA_v10027497mg</name>
</gene>
<dbReference type="Pfam" id="PF00646">
    <property type="entry name" value="F-box"/>
    <property type="match status" value="1"/>
</dbReference>
<evidence type="ECO:0000259" key="1">
    <source>
        <dbReference type="PROSITE" id="PS50181"/>
    </source>
</evidence>
<dbReference type="KEGG" id="eus:EUTSA_v10027497mg"/>
<organism evidence="2 3">
    <name type="scientific">Eutrema salsugineum</name>
    <name type="common">Saltwater cress</name>
    <name type="synonym">Sisymbrium salsugineum</name>
    <dbReference type="NCBI Taxonomy" id="72664"/>
    <lineage>
        <taxon>Eukaryota</taxon>
        <taxon>Viridiplantae</taxon>
        <taxon>Streptophyta</taxon>
        <taxon>Embryophyta</taxon>
        <taxon>Tracheophyta</taxon>
        <taxon>Spermatophyta</taxon>
        <taxon>Magnoliopsida</taxon>
        <taxon>eudicotyledons</taxon>
        <taxon>Gunneridae</taxon>
        <taxon>Pentapetalae</taxon>
        <taxon>rosids</taxon>
        <taxon>malvids</taxon>
        <taxon>Brassicales</taxon>
        <taxon>Brassicaceae</taxon>
        <taxon>Eutremeae</taxon>
        <taxon>Eutrema</taxon>
    </lineage>
</organism>
<dbReference type="PANTHER" id="PTHR47993">
    <property type="entry name" value="OS09G0372900 PROTEIN-RELATED"/>
    <property type="match status" value="1"/>
</dbReference>
<dbReference type="InterPro" id="IPR006527">
    <property type="entry name" value="F-box-assoc_dom_typ1"/>
</dbReference>
<accession>V4MSJ6</accession>
<feature type="domain" description="F-box" evidence="1">
    <location>
        <begin position="3"/>
        <end position="48"/>
    </location>
</feature>
<dbReference type="Gene3D" id="1.20.1280.50">
    <property type="match status" value="1"/>
</dbReference>
<evidence type="ECO:0000313" key="3">
    <source>
        <dbReference type="Proteomes" id="UP000030689"/>
    </source>
</evidence>
<dbReference type="SUPFAM" id="SSF81383">
    <property type="entry name" value="F-box domain"/>
    <property type="match status" value="1"/>
</dbReference>
<dbReference type="InterPro" id="IPR017451">
    <property type="entry name" value="F-box-assoc_interact_dom"/>
</dbReference>
<proteinExistence type="predicted"/>
<name>V4MSJ6_EUTSA</name>
<sequence>MTTTMISHLPRDMAEEIFSRVPLKSMRAVRLTCKKWDTLSKNRSFTKMHAAMEGNRLIVLMDYKLYLTRSAVVNGDPYIEPQVFHCEGLLLCILKDTSRIVTLDVTSPHCNISPEDLGVSLKGNTYWIASRRKPSMISYLICFDFTREMFRPLLPLPPLPGGLWGGELVTLSCVREEKLAVFYQMYDDQGSPMVEIWITTKIEAEEVLWSMFLTLNMAFRSGDFYIDEEKRLAMVFDKASDQYRHTVNIIGEDGYFRELDLHEDGSSSKLDVRASRKNYSWRTTVCSYIPSLLQIKKLSGGCKRKKQSSFELHRFHKK</sequence>
<protein>
    <recommendedName>
        <fullName evidence="1">F-box domain-containing protein</fullName>
    </recommendedName>
</protein>
<dbReference type="InterPro" id="IPR036047">
    <property type="entry name" value="F-box-like_dom_sf"/>
</dbReference>
<dbReference type="Gramene" id="ESQ56263">
    <property type="protein sequence ID" value="ESQ56263"/>
    <property type="gene ID" value="EUTSA_v10027497mg"/>
</dbReference>
<feature type="non-terminal residue" evidence="2">
    <location>
        <position position="318"/>
    </location>
</feature>